<gene>
    <name evidence="2" type="ORF">BD847_2156</name>
</gene>
<evidence type="ECO:0000256" key="1">
    <source>
        <dbReference type="SAM" id="SignalP"/>
    </source>
</evidence>
<dbReference type="RefSeq" id="WP_115888205.1">
    <property type="nucleotide sequence ID" value="NZ_QRDQ01000008.1"/>
</dbReference>
<keyword evidence="1" id="KW-0732">Signal</keyword>
<evidence type="ECO:0000313" key="3">
    <source>
        <dbReference type="Proteomes" id="UP000257004"/>
    </source>
</evidence>
<accession>A0A3D9FXG5</accession>
<dbReference type="InterPro" id="IPR025401">
    <property type="entry name" value="DUF4374"/>
</dbReference>
<dbReference type="Pfam" id="PF14298">
    <property type="entry name" value="DUF4374"/>
    <property type="match status" value="1"/>
</dbReference>
<sequence>MFVNKFAKCFALACLSLSIFSCSSDNDSPSTEPVEPTVNGAKYVASYWLDDYTQYILDFSSIDQLMTGEISAKGVGIEQAGSCFPIDNTFFALSTDDEGAASFHLNTTGKLVQAGKLAFESSYAVGYTDDKKMINIGATWDGSSSDYELMIYNPVTVSIEGRKFNDFAVSADNKKVLHWPTGVAVSGDKLFVPVYTKDVSDGTNKVLSSDATIRVYKYPSLDYVTTIKDTRTTAIGMYYTNTGIVQTESGDIYTFSSNARAGGYPVTAAASGVLRIKKGDAKFDPGYFFNLEESSLKGKVLAAYPLGGEKVFISYIPTDVDAVNAVYSFLNTKTIFKSAILDLSAKTIVEVTGLPDHGGDEFFGLSSLFVENGKAYKSFVTGNEARVYQIDIATGTAKAGALIKEGLYLPSIGKLTY</sequence>
<dbReference type="Proteomes" id="UP000257004">
    <property type="component" value="Unassembled WGS sequence"/>
</dbReference>
<evidence type="ECO:0000313" key="2">
    <source>
        <dbReference type="EMBL" id="RED25403.1"/>
    </source>
</evidence>
<feature type="signal peptide" evidence="1">
    <location>
        <begin position="1"/>
        <end position="24"/>
    </location>
</feature>
<protein>
    <submittedName>
        <fullName evidence="2">Uncharacterized protein DUF4374</fullName>
    </submittedName>
</protein>
<comment type="caution">
    <text evidence="2">The sequence shown here is derived from an EMBL/GenBank/DDBJ whole genome shotgun (WGS) entry which is preliminary data.</text>
</comment>
<keyword evidence="3" id="KW-1185">Reference proteome</keyword>
<name>A0A3D9FXG5_9FLAO</name>
<dbReference type="EMBL" id="QRDQ01000008">
    <property type="protein sequence ID" value="RED25403.1"/>
    <property type="molecule type" value="Genomic_DNA"/>
</dbReference>
<dbReference type="OrthoDB" id="738440at2"/>
<feature type="chain" id="PRO_5017641813" evidence="1">
    <location>
        <begin position="25"/>
        <end position="417"/>
    </location>
</feature>
<reference evidence="2 3" key="1">
    <citation type="submission" date="2018-07" db="EMBL/GenBank/DDBJ databases">
        <title>Genomic Encyclopedia of Archaeal and Bacterial Type Strains, Phase II (KMG-II): from individual species to whole genera.</title>
        <authorList>
            <person name="Goeker M."/>
        </authorList>
    </citation>
    <scope>NUCLEOTIDE SEQUENCE [LARGE SCALE GENOMIC DNA]</scope>
    <source>
        <strain evidence="2 3">DSM 25795</strain>
    </source>
</reference>
<organism evidence="2 3">
    <name type="scientific">Flavobacterium cutihirudinis</name>
    <dbReference type="NCBI Taxonomy" id="1265740"/>
    <lineage>
        <taxon>Bacteria</taxon>
        <taxon>Pseudomonadati</taxon>
        <taxon>Bacteroidota</taxon>
        <taxon>Flavobacteriia</taxon>
        <taxon>Flavobacteriales</taxon>
        <taxon>Flavobacteriaceae</taxon>
        <taxon>Flavobacterium</taxon>
    </lineage>
</organism>
<dbReference type="PROSITE" id="PS51257">
    <property type="entry name" value="PROKAR_LIPOPROTEIN"/>
    <property type="match status" value="1"/>
</dbReference>
<dbReference type="AlphaFoldDB" id="A0A3D9FXG5"/>
<proteinExistence type="predicted"/>